<proteinExistence type="predicted"/>
<reference evidence="1" key="1">
    <citation type="submission" date="2022-06" db="EMBL/GenBank/DDBJ databases">
        <authorList>
            <person name="Berger JAMES D."/>
            <person name="Berger JAMES D."/>
        </authorList>
    </citation>
    <scope>NUCLEOTIDE SEQUENCE [LARGE SCALE GENOMIC DNA]</scope>
</reference>
<name>A0AA85JWJ0_TRIRE</name>
<dbReference type="PANTHER" id="PTHR28617">
    <property type="entry name" value="CILIA- AND FLAGELLA-ASSOCIATED PROTEIN 77"/>
    <property type="match status" value="1"/>
</dbReference>
<dbReference type="Proteomes" id="UP000050795">
    <property type="component" value="Unassembled WGS sequence"/>
</dbReference>
<protein>
    <submittedName>
        <fullName evidence="2">Uncharacterized protein</fullName>
    </submittedName>
</protein>
<accession>A0AA85JWJ0</accession>
<organism evidence="1 2">
    <name type="scientific">Trichobilharzia regenti</name>
    <name type="common">Nasal bird schistosome</name>
    <dbReference type="NCBI Taxonomy" id="157069"/>
    <lineage>
        <taxon>Eukaryota</taxon>
        <taxon>Metazoa</taxon>
        <taxon>Spiralia</taxon>
        <taxon>Lophotrochozoa</taxon>
        <taxon>Platyhelminthes</taxon>
        <taxon>Trematoda</taxon>
        <taxon>Digenea</taxon>
        <taxon>Strigeidida</taxon>
        <taxon>Schistosomatoidea</taxon>
        <taxon>Schistosomatidae</taxon>
        <taxon>Trichobilharzia</taxon>
    </lineage>
</organism>
<dbReference type="Pfam" id="PF14825">
    <property type="entry name" value="CFAP77"/>
    <property type="match status" value="1"/>
</dbReference>
<dbReference type="AlphaFoldDB" id="A0AA85JWJ0"/>
<reference evidence="2" key="2">
    <citation type="submission" date="2023-11" db="UniProtKB">
        <authorList>
            <consortium name="WormBaseParasite"/>
        </authorList>
    </citation>
    <scope>IDENTIFICATION</scope>
</reference>
<evidence type="ECO:0000313" key="2">
    <source>
        <dbReference type="WBParaSite" id="TREG1_61940.1"/>
    </source>
</evidence>
<keyword evidence="1" id="KW-1185">Reference proteome</keyword>
<sequence length="264" mass="30418">MNMTAREPECLRGWQNTATNVLGDKRNSMCKNILHQRSILGRCNTFCLNTPPLSFTYGMKNLKTTGVADALHWSDDTNIHGKSNDHMYLTRDFIALNCESVRQGVTTSKEMTHFRALNDRLRQKQAKHKSRGDSPKAYLNITHGVANKASTPIEEIISHKYQRDWIDAQMKKAESRRKKSNETKIMSKNIYQSNTEAALRRNCMKKEKEESFWKLKEFERKAVGKLDTFRSEDCRKQSLEMHKSSRISRAGLFGHGIQRTGECA</sequence>
<evidence type="ECO:0000313" key="1">
    <source>
        <dbReference type="Proteomes" id="UP000050795"/>
    </source>
</evidence>
<dbReference type="PANTHER" id="PTHR28617:SF1">
    <property type="entry name" value="CILIA- AND FLAGELLA-ASSOCIATED PROTEIN 77"/>
    <property type="match status" value="1"/>
</dbReference>
<dbReference type="InterPro" id="IPR029147">
    <property type="entry name" value="CFAP77"/>
</dbReference>
<dbReference type="WBParaSite" id="TREG1_61940.1">
    <property type="protein sequence ID" value="TREG1_61940.1"/>
    <property type="gene ID" value="TREG1_61940"/>
</dbReference>